<name>A0A183UXH8_TOXCA</name>
<evidence type="ECO:0000313" key="2">
    <source>
        <dbReference type="EMBL" id="VDM44519.1"/>
    </source>
</evidence>
<dbReference type="PANTHER" id="PTHR22738">
    <property type="entry name" value="RASSF"/>
    <property type="match status" value="1"/>
</dbReference>
<dbReference type="InterPro" id="IPR033614">
    <property type="entry name" value="RASSF1-6"/>
</dbReference>
<dbReference type="WBParaSite" id="TCNE_0001319801-mRNA-1">
    <property type="protein sequence ID" value="TCNE_0001319801-mRNA-1"/>
    <property type="gene ID" value="TCNE_0001319801"/>
</dbReference>
<feature type="domain" description="SARAH" evidence="1">
    <location>
        <begin position="95"/>
        <end position="132"/>
    </location>
</feature>
<accession>A0A183UXH8</accession>
<sequence length="132" mass="15411">MVAPLGCCGQTTVLKLIRLVKNLLSTIFKSIAEHAQKKISTIQKINELKEEKTTSKVVCKLVRVPDDAYPLRVACAWKKNGERRHLVLQENDTGDILWDMFEIPELENFLKILNDEEKQYSFRIRQKYDAYR</sequence>
<organism evidence="3 4">
    <name type="scientific">Toxocara canis</name>
    <name type="common">Canine roundworm</name>
    <dbReference type="NCBI Taxonomy" id="6265"/>
    <lineage>
        <taxon>Eukaryota</taxon>
        <taxon>Metazoa</taxon>
        <taxon>Ecdysozoa</taxon>
        <taxon>Nematoda</taxon>
        <taxon>Chromadorea</taxon>
        <taxon>Rhabditida</taxon>
        <taxon>Spirurina</taxon>
        <taxon>Ascaridomorpha</taxon>
        <taxon>Ascaridoidea</taxon>
        <taxon>Toxocaridae</taxon>
        <taxon>Toxocara</taxon>
    </lineage>
</organism>
<gene>
    <name evidence="2" type="ORF">TCNE_LOCUS13198</name>
</gene>
<reference evidence="4" key="1">
    <citation type="submission" date="2016-06" db="UniProtKB">
        <authorList>
            <consortium name="WormBaseParasite"/>
        </authorList>
    </citation>
    <scope>IDENTIFICATION</scope>
</reference>
<dbReference type="Proteomes" id="UP000050794">
    <property type="component" value="Unassembled WGS sequence"/>
</dbReference>
<dbReference type="InterPro" id="IPR011524">
    <property type="entry name" value="SARAH_dom"/>
</dbReference>
<reference evidence="2 3" key="2">
    <citation type="submission" date="2018-11" db="EMBL/GenBank/DDBJ databases">
        <authorList>
            <consortium name="Pathogen Informatics"/>
        </authorList>
    </citation>
    <scope>NUCLEOTIDE SEQUENCE [LARGE SCALE GENOMIC DNA]</scope>
</reference>
<dbReference type="EMBL" id="UYWY01021607">
    <property type="protein sequence ID" value="VDM44519.1"/>
    <property type="molecule type" value="Genomic_DNA"/>
</dbReference>
<dbReference type="PANTHER" id="PTHR22738:SF10">
    <property type="entry name" value="RAS ASSOCIATION DOMAIN-CONTAINING PROTEIN 1 HOMOLOG"/>
    <property type="match status" value="1"/>
</dbReference>
<evidence type="ECO:0000313" key="3">
    <source>
        <dbReference type="Proteomes" id="UP000050794"/>
    </source>
</evidence>
<dbReference type="GO" id="GO:0007165">
    <property type="term" value="P:signal transduction"/>
    <property type="evidence" value="ECO:0007669"/>
    <property type="project" value="InterPro"/>
</dbReference>
<keyword evidence="3" id="KW-1185">Reference proteome</keyword>
<protein>
    <submittedName>
        <fullName evidence="4">SARAH domain-containing protein</fullName>
    </submittedName>
</protein>
<dbReference type="CDD" id="cd21885">
    <property type="entry name" value="SARAH_RASSF1-like"/>
    <property type="match status" value="1"/>
</dbReference>
<dbReference type="PROSITE" id="PS50951">
    <property type="entry name" value="SARAH"/>
    <property type="match status" value="1"/>
</dbReference>
<dbReference type="AlphaFoldDB" id="A0A183UXH8"/>
<evidence type="ECO:0000259" key="1">
    <source>
        <dbReference type="PROSITE" id="PS50951"/>
    </source>
</evidence>
<dbReference type="Gene3D" id="1.20.5.110">
    <property type="match status" value="1"/>
</dbReference>
<evidence type="ECO:0000313" key="4">
    <source>
        <dbReference type="WBParaSite" id="TCNE_0001319801-mRNA-1"/>
    </source>
</evidence>
<proteinExistence type="predicted"/>
<dbReference type="Pfam" id="PF16517">
    <property type="entry name" value="Nore1-SARAH"/>
    <property type="match status" value="1"/>
</dbReference>